<comment type="caution">
    <text evidence="1">The sequence shown here is derived from an EMBL/GenBank/DDBJ whole genome shotgun (WGS) entry which is preliminary data.</text>
</comment>
<evidence type="ECO:0000313" key="2">
    <source>
        <dbReference type="Proteomes" id="UP000593567"/>
    </source>
</evidence>
<dbReference type="GO" id="GO:0032543">
    <property type="term" value="P:mitochondrial translation"/>
    <property type="evidence" value="ECO:0007669"/>
    <property type="project" value="InterPro"/>
</dbReference>
<keyword evidence="2" id="KW-1185">Reference proteome</keyword>
<dbReference type="GO" id="GO:0019843">
    <property type="term" value="F:rRNA binding"/>
    <property type="evidence" value="ECO:0007669"/>
    <property type="project" value="InterPro"/>
</dbReference>
<sequence length="265" mass="30854">MVYRTQHPRYSDLLSYTVDELSKQKPILVQDAEDNKYFLMAMAAARQTNDVDLAKRLYKLAWRGCNKALLGSELERYRFHNYYLLTLIASEPIDTIMEAYNDLVPPGEVEFVTLIEYEGVAYCLQVYIPESKSWKALYEAIELYDGYQYVPQIYQDLKFYNSLPHNNQSTLLSKLLAPKHAKPEILQLLAEVADDMYNLSLSDLSPHNVNIMTADVYSNFIQLALNMDDVDKAYDWFMKYRSANHMKRNLEKSTSLVQNRPCSKH</sequence>
<dbReference type="InterPro" id="IPR037387">
    <property type="entry name" value="PTCD3"/>
</dbReference>
<accession>A0A7J7J1M4</accession>
<organism evidence="1 2">
    <name type="scientific">Bugula neritina</name>
    <name type="common">Brown bryozoan</name>
    <name type="synonym">Sertularia neritina</name>
    <dbReference type="NCBI Taxonomy" id="10212"/>
    <lineage>
        <taxon>Eukaryota</taxon>
        <taxon>Metazoa</taxon>
        <taxon>Spiralia</taxon>
        <taxon>Lophotrochozoa</taxon>
        <taxon>Bryozoa</taxon>
        <taxon>Gymnolaemata</taxon>
        <taxon>Cheilostomatida</taxon>
        <taxon>Flustrina</taxon>
        <taxon>Buguloidea</taxon>
        <taxon>Bugulidae</taxon>
        <taxon>Bugula</taxon>
    </lineage>
</organism>
<proteinExistence type="predicted"/>
<dbReference type="Proteomes" id="UP000593567">
    <property type="component" value="Unassembled WGS sequence"/>
</dbReference>
<gene>
    <name evidence="1" type="ORF">EB796_022366</name>
</gene>
<dbReference type="AlphaFoldDB" id="A0A7J7J1M4"/>
<reference evidence="1" key="1">
    <citation type="submission" date="2020-06" db="EMBL/GenBank/DDBJ databases">
        <title>Draft genome of Bugula neritina, a colonial animal packing powerful symbionts and potential medicines.</title>
        <authorList>
            <person name="Rayko M."/>
        </authorList>
    </citation>
    <scope>NUCLEOTIDE SEQUENCE [LARGE SCALE GENOMIC DNA]</scope>
    <source>
        <strain evidence="1">Kwan_BN1</strain>
    </source>
</reference>
<dbReference type="PANTHER" id="PTHR16276:SF1">
    <property type="entry name" value="SMALL RIBOSOMAL SUBUNIT PROTEIN MS39"/>
    <property type="match status" value="1"/>
</dbReference>
<evidence type="ECO:0000313" key="1">
    <source>
        <dbReference type="EMBL" id="KAF6019338.1"/>
    </source>
</evidence>
<dbReference type="EMBL" id="VXIV02003238">
    <property type="protein sequence ID" value="KAF6019338.1"/>
    <property type="molecule type" value="Genomic_DNA"/>
</dbReference>
<name>A0A7J7J1M4_BUGNE</name>
<dbReference type="GO" id="GO:0043024">
    <property type="term" value="F:ribosomal small subunit binding"/>
    <property type="evidence" value="ECO:0007669"/>
    <property type="project" value="InterPro"/>
</dbReference>
<dbReference type="OrthoDB" id="185373at2759"/>
<dbReference type="PANTHER" id="PTHR16276">
    <property type="entry name" value="PENTATRICOPEPTIDE REPEAT DOMAIN-CONTAINING PROTEIN 3"/>
    <property type="match status" value="1"/>
</dbReference>
<dbReference type="GO" id="GO:0005739">
    <property type="term" value="C:mitochondrion"/>
    <property type="evidence" value="ECO:0007669"/>
    <property type="project" value="InterPro"/>
</dbReference>
<protein>
    <submittedName>
        <fullName evidence="1">Uncharacterized protein</fullName>
    </submittedName>
</protein>